<dbReference type="PROSITE" id="PS51688">
    <property type="entry name" value="ICA"/>
    <property type="match status" value="1"/>
</dbReference>
<keyword evidence="4" id="KW-1185">Reference proteome</keyword>
<accession>A0A2T2YC10</accession>
<dbReference type="NCBIfam" id="TIGR04183">
    <property type="entry name" value="Por_Secre_tail"/>
    <property type="match status" value="1"/>
</dbReference>
<evidence type="ECO:0000256" key="1">
    <source>
        <dbReference type="SAM" id="SignalP"/>
    </source>
</evidence>
<evidence type="ECO:0000313" key="3">
    <source>
        <dbReference type="EMBL" id="PSR53060.1"/>
    </source>
</evidence>
<dbReference type="Proteomes" id="UP000240357">
    <property type="component" value="Unassembled WGS sequence"/>
</dbReference>
<dbReference type="OrthoDB" id="1001730at2"/>
<dbReference type="RefSeq" id="WP_106927310.1">
    <property type="nucleotide sequence ID" value="NZ_PYFT01000001.1"/>
</dbReference>
<dbReference type="InterPro" id="IPR026444">
    <property type="entry name" value="Secre_tail"/>
</dbReference>
<feature type="signal peptide" evidence="1">
    <location>
        <begin position="1"/>
        <end position="22"/>
    </location>
</feature>
<sequence length="508" mass="54194">MKNRNIIIAAILFGAATLSAQAQNWSLTGNTGTNPASNFIGTKDDRSLVFRTNNRERMRILGNGFVGIGIISPQALLHIPSRGNVSLSTTDNFLIGSLKSNNLAFDFNKIQARKNGVADTLNLNFKGGAVAIGSGGIFVKDPVNASALYSEKSGYGNAVYVRNLSAIFSSATIMGVTDGPGSGIVGYASLYGSGVSGHAQNGQAGTAGVEGSHGGSGTGVSAFSQSGLGLFGSSSTNYGLYATTTHATYAAYFNKSIFVNGGYYSSSDQKLKQNIQDFTSALGIINQLHPKKYQYRQDGAYKLLKLPTEEQYGLLAQEVEKVLPGLVKNTKFDTALEALPSKVDAKGNIVRQPQIKSEIIEFKALNYTGLIPILVKAVQEQEEKITLQDQQIEKLTAQVNQLLGARSLPGNTGSAQKSADTNLAVLTQNAPNPFTQTTSIHYYVPQKAGSAVIEITDFNGKIVKTYPVAANGNGQLQIEGGQFTPGIYYYSLLVENERVDTKKMVLHK</sequence>
<proteinExistence type="predicted"/>
<evidence type="ECO:0000313" key="4">
    <source>
        <dbReference type="Proteomes" id="UP000240357"/>
    </source>
</evidence>
<dbReference type="Pfam" id="PF18962">
    <property type="entry name" value="Por_Secre_tail"/>
    <property type="match status" value="1"/>
</dbReference>
<reference evidence="3 4" key="1">
    <citation type="submission" date="2018-03" db="EMBL/GenBank/DDBJ databases">
        <title>Adhaeribacter sp. HMF7605 Genome sequencing and assembly.</title>
        <authorList>
            <person name="Kang H."/>
            <person name="Kang J."/>
            <person name="Cha I."/>
            <person name="Kim H."/>
            <person name="Joh K."/>
        </authorList>
    </citation>
    <scope>NUCLEOTIDE SEQUENCE [LARGE SCALE GENOMIC DNA]</scope>
    <source>
        <strain evidence="3 4">HMF7605</strain>
    </source>
</reference>
<evidence type="ECO:0000259" key="2">
    <source>
        <dbReference type="PROSITE" id="PS51688"/>
    </source>
</evidence>
<comment type="caution">
    <text evidence="3">The sequence shown here is derived from an EMBL/GenBank/DDBJ whole genome shotgun (WGS) entry which is preliminary data.</text>
</comment>
<name>A0A2T2YC10_9BACT</name>
<organism evidence="3 4">
    <name type="scientific">Adhaeribacter arboris</name>
    <dbReference type="NCBI Taxonomy" id="2072846"/>
    <lineage>
        <taxon>Bacteria</taxon>
        <taxon>Pseudomonadati</taxon>
        <taxon>Bacteroidota</taxon>
        <taxon>Cytophagia</taxon>
        <taxon>Cytophagales</taxon>
        <taxon>Hymenobacteraceae</taxon>
        <taxon>Adhaeribacter</taxon>
    </lineage>
</organism>
<dbReference type="InterPro" id="IPR030392">
    <property type="entry name" value="S74_ICA"/>
</dbReference>
<dbReference type="AlphaFoldDB" id="A0A2T2YC10"/>
<protein>
    <recommendedName>
        <fullName evidence="2">Peptidase S74 domain-containing protein</fullName>
    </recommendedName>
</protein>
<keyword evidence="1" id="KW-0732">Signal</keyword>
<dbReference type="EMBL" id="PYFT01000001">
    <property type="protein sequence ID" value="PSR53060.1"/>
    <property type="molecule type" value="Genomic_DNA"/>
</dbReference>
<gene>
    <name evidence="3" type="ORF">AHMF7605_05730</name>
</gene>
<feature type="chain" id="PRO_5015474772" description="Peptidase S74 domain-containing protein" evidence="1">
    <location>
        <begin position="23"/>
        <end position="508"/>
    </location>
</feature>
<dbReference type="Pfam" id="PF13884">
    <property type="entry name" value="Peptidase_S74"/>
    <property type="match status" value="1"/>
</dbReference>
<feature type="domain" description="Peptidase S74" evidence="2">
    <location>
        <begin position="267"/>
        <end position="392"/>
    </location>
</feature>